<keyword evidence="7" id="KW-1185">Reference proteome</keyword>
<dbReference type="InParanoid" id="B9T393"/>
<evidence type="ECO:0000313" key="6">
    <source>
        <dbReference type="EMBL" id="EEF29679.1"/>
    </source>
</evidence>
<reference evidence="7" key="1">
    <citation type="journal article" date="2010" name="Nat. Biotechnol.">
        <title>Draft genome sequence of the oilseed species Ricinus communis.</title>
        <authorList>
            <person name="Chan A.P."/>
            <person name="Crabtree J."/>
            <person name="Zhao Q."/>
            <person name="Lorenzi H."/>
            <person name="Orvis J."/>
            <person name="Puiu D."/>
            <person name="Melake-Berhan A."/>
            <person name="Jones K.M."/>
            <person name="Redman J."/>
            <person name="Chen G."/>
            <person name="Cahoon E.B."/>
            <person name="Gedil M."/>
            <person name="Stanke M."/>
            <person name="Haas B.J."/>
            <person name="Wortman J.R."/>
            <person name="Fraser-Liggett C.M."/>
            <person name="Ravel J."/>
            <person name="Rabinowicz P.D."/>
        </authorList>
    </citation>
    <scope>NUCLEOTIDE SEQUENCE [LARGE SCALE GENOMIC DNA]</scope>
    <source>
        <strain evidence="7">cv. Hale</strain>
    </source>
</reference>
<proteinExistence type="predicted"/>
<accession>B9T393</accession>
<gene>
    <name evidence="6" type="ORF">RCOM_0096980</name>
</gene>
<sequence>MEPIIIFDPYNKYVNQRNDEASDVSELERFNRSIDELFSKVHELEQGVNLVEQFYMTAENSQPDNPKSSSIMKDKVKKKYLTNIEKEQQNASQSEAAAEKRMQQLIHQFAGIFYQITQHKWAWPFMEPVDVVRLCLNDYYEVKLNAISKSYQLEQPTFTVSYHSSLIVICHFFPLIAGFKNAMKYNDERDDVHVMARTLLEKFEEKWLQLLPKVAEEEKRREKVKVAAQSAIELAQEVSHANMARNLNNELSDVDMQLEKLRNIVVQKCRRTSVEEKKKLGAALTRLSPENLTRALEIVADDNPSFQATAQVVDLDMDTQSESTLWRLRVFVKDALKDMGTNAMGMGGSNNDENKDNIKINNKKSKNTAATATNNNKRRREICDAITKTSAKKARKTSVIS</sequence>
<dbReference type="AlphaFoldDB" id="B9T393"/>
<organism evidence="6 7">
    <name type="scientific">Ricinus communis</name>
    <name type="common">Castor bean</name>
    <dbReference type="NCBI Taxonomy" id="3988"/>
    <lineage>
        <taxon>Eukaryota</taxon>
        <taxon>Viridiplantae</taxon>
        <taxon>Streptophyta</taxon>
        <taxon>Embryophyta</taxon>
        <taxon>Tracheophyta</taxon>
        <taxon>Spermatophyta</taxon>
        <taxon>Magnoliopsida</taxon>
        <taxon>eudicotyledons</taxon>
        <taxon>Gunneridae</taxon>
        <taxon>Pentapetalae</taxon>
        <taxon>rosids</taxon>
        <taxon>fabids</taxon>
        <taxon>Malpighiales</taxon>
        <taxon>Euphorbiaceae</taxon>
        <taxon>Acalyphoideae</taxon>
        <taxon>Acalypheae</taxon>
        <taxon>Ricinus</taxon>
    </lineage>
</organism>
<dbReference type="GO" id="GO:0006357">
    <property type="term" value="P:regulation of transcription by RNA polymerase II"/>
    <property type="evidence" value="ECO:0000318"/>
    <property type="project" value="GO_Central"/>
</dbReference>
<dbReference type="SUPFAM" id="SSF47370">
    <property type="entry name" value="Bromodomain"/>
    <property type="match status" value="1"/>
</dbReference>
<dbReference type="SMART" id="SM00297">
    <property type="entry name" value="BROMO"/>
    <property type="match status" value="1"/>
</dbReference>
<dbReference type="Pfam" id="PF17035">
    <property type="entry name" value="BET"/>
    <property type="match status" value="1"/>
</dbReference>
<feature type="region of interest" description="Disordered" evidence="4">
    <location>
        <begin position="343"/>
        <end position="379"/>
    </location>
</feature>
<dbReference type="Proteomes" id="UP000008311">
    <property type="component" value="Unassembled WGS sequence"/>
</dbReference>
<dbReference type="GO" id="GO:0003682">
    <property type="term" value="F:chromatin binding"/>
    <property type="evidence" value="ECO:0000318"/>
    <property type="project" value="GO_Central"/>
</dbReference>
<dbReference type="InterPro" id="IPR001487">
    <property type="entry name" value="Bromodomain"/>
</dbReference>
<dbReference type="GO" id="GO:0005634">
    <property type="term" value="C:nucleus"/>
    <property type="evidence" value="ECO:0000318"/>
    <property type="project" value="GO_Central"/>
</dbReference>
<keyword evidence="1" id="KW-0805">Transcription regulation</keyword>
<dbReference type="InterPro" id="IPR036427">
    <property type="entry name" value="Bromodomain-like_sf"/>
</dbReference>
<dbReference type="PANTHER" id="PTHR45926">
    <property type="entry name" value="OSJNBA0053K19.4 PROTEIN"/>
    <property type="match status" value="1"/>
</dbReference>
<evidence type="ECO:0000259" key="5">
    <source>
        <dbReference type="PROSITE" id="PS51525"/>
    </source>
</evidence>
<dbReference type="Gene3D" id="1.20.1270.220">
    <property type="match status" value="1"/>
</dbReference>
<keyword evidence="3" id="KW-0804">Transcription</keyword>
<evidence type="ECO:0000256" key="2">
    <source>
        <dbReference type="ARBA" id="ARBA00023117"/>
    </source>
</evidence>
<feature type="domain" description="NET" evidence="5">
    <location>
        <begin position="262"/>
        <end position="343"/>
    </location>
</feature>
<dbReference type="GO" id="GO:0004674">
    <property type="term" value="F:protein serine/threonine kinase activity"/>
    <property type="evidence" value="ECO:0000318"/>
    <property type="project" value="GO_Central"/>
</dbReference>
<dbReference type="GO" id="GO:0006338">
    <property type="term" value="P:chromatin remodeling"/>
    <property type="evidence" value="ECO:0000318"/>
    <property type="project" value="GO_Central"/>
</dbReference>
<dbReference type="PROSITE" id="PS51525">
    <property type="entry name" value="NET"/>
    <property type="match status" value="1"/>
</dbReference>
<evidence type="ECO:0000256" key="4">
    <source>
        <dbReference type="SAM" id="MobiDB-lite"/>
    </source>
</evidence>
<evidence type="ECO:0000256" key="1">
    <source>
        <dbReference type="ARBA" id="ARBA00023015"/>
    </source>
</evidence>
<keyword evidence="2" id="KW-0103">Bromodomain</keyword>
<name>B9T393_RICCO</name>
<protein>
    <submittedName>
        <fullName evidence="6">Bromodomain-containing protein, putative</fullName>
    </submittedName>
</protein>
<evidence type="ECO:0000256" key="3">
    <source>
        <dbReference type="ARBA" id="ARBA00023163"/>
    </source>
</evidence>
<dbReference type="Gene3D" id="1.20.920.10">
    <property type="entry name" value="Bromodomain-like"/>
    <property type="match status" value="2"/>
</dbReference>
<evidence type="ECO:0000313" key="7">
    <source>
        <dbReference type="Proteomes" id="UP000008311"/>
    </source>
</evidence>
<dbReference type="GO" id="GO:0000785">
    <property type="term" value="C:chromatin"/>
    <property type="evidence" value="ECO:0000318"/>
    <property type="project" value="GO_Central"/>
</dbReference>
<dbReference type="GO" id="GO:0042393">
    <property type="term" value="F:histone binding"/>
    <property type="evidence" value="ECO:0000318"/>
    <property type="project" value="GO_Central"/>
</dbReference>
<dbReference type="InterPro" id="IPR038336">
    <property type="entry name" value="NET_sf"/>
</dbReference>
<dbReference type="eggNOG" id="KOG1474">
    <property type="taxonomic scope" value="Eukaryota"/>
</dbReference>
<dbReference type="STRING" id="3988.B9T393"/>
<dbReference type="InterPro" id="IPR027353">
    <property type="entry name" value="NET_dom"/>
</dbReference>
<dbReference type="EMBL" id="EQ974407">
    <property type="protein sequence ID" value="EEF29679.1"/>
    <property type="molecule type" value="Genomic_DNA"/>
</dbReference>